<dbReference type="Proteomes" id="UP001172155">
    <property type="component" value="Unassembled WGS sequence"/>
</dbReference>
<evidence type="ECO:0000313" key="3">
    <source>
        <dbReference type="EMBL" id="KAK0746079.1"/>
    </source>
</evidence>
<organism evidence="3 4">
    <name type="scientific">Schizothecium vesticola</name>
    <dbReference type="NCBI Taxonomy" id="314040"/>
    <lineage>
        <taxon>Eukaryota</taxon>
        <taxon>Fungi</taxon>
        <taxon>Dikarya</taxon>
        <taxon>Ascomycota</taxon>
        <taxon>Pezizomycotina</taxon>
        <taxon>Sordariomycetes</taxon>
        <taxon>Sordariomycetidae</taxon>
        <taxon>Sordariales</taxon>
        <taxon>Schizotheciaceae</taxon>
        <taxon>Schizothecium</taxon>
    </lineage>
</organism>
<comment type="caution">
    <text evidence="3">The sequence shown here is derived from an EMBL/GenBank/DDBJ whole genome shotgun (WGS) entry which is preliminary data.</text>
</comment>
<reference evidence="3" key="1">
    <citation type="submission" date="2023-06" db="EMBL/GenBank/DDBJ databases">
        <title>Genome-scale phylogeny and comparative genomics of the fungal order Sordariales.</title>
        <authorList>
            <consortium name="Lawrence Berkeley National Laboratory"/>
            <person name="Hensen N."/>
            <person name="Bonometti L."/>
            <person name="Westerberg I."/>
            <person name="Brannstrom I.O."/>
            <person name="Guillou S."/>
            <person name="Cros-Aarteil S."/>
            <person name="Calhoun S."/>
            <person name="Haridas S."/>
            <person name="Kuo A."/>
            <person name="Mondo S."/>
            <person name="Pangilinan J."/>
            <person name="Riley R."/>
            <person name="LaButti K."/>
            <person name="Andreopoulos B."/>
            <person name="Lipzen A."/>
            <person name="Chen C."/>
            <person name="Yanf M."/>
            <person name="Daum C."/>
            <person name="Ng V."/>
            <person name="Clum A."/>
            <person name="Steindorff A."/>
            <person name="Ohm R."/>
            <person name="Martin F."/>
            <person name="Silar P."/>
            <person name="Natvig D."/>
            <person name="Lalanne C."/>
            <person name="Gautier V."/>
            <person name="Ament-velasquez S.L."/>
            <person name="Kruys A."/>
            <person name="Hutchinson M.I."/>
            <person name="Powell A.J."/>
            <person name="Barry K."/>
            <person name="Miller A.N."/>
            <person name="Grigoriev I.V."/>
            <person name="Debuchy R."/>
            <person name="Gladieux P."/>
            <person name="Thoren M.H."/>
            <person name="Johannesson H."/>
        </authorList>
    </citation>
    <scope>NUCLEOTIDE SEQUENCE</scope>
    <source>
        <strain evidence="3">SMH3187-1</strain>
    </source>
</reference>
<dbReference type="InterPro" id="IPR010730">
    <property type="entry name" value="HET"/>
</dbReference>
<dbReference type="AlphaFoldDB" id="A0AA40EV84"/>
<evidence type="ECO:0000313" key="4">
    <source>
        <dbReference type="Proteomes" id="UP001172155"/>
    </source>
</evidence>
<gene>
    <name evidence="3" type="ORF">B0T18DRAFT_142984</name>
</gene>
<name>A0AA40EV84_9PEZI</name>
<evidence type="ECO:0000256" key="1">
    <source>
        <dbReference type="SAM" id="MobiDB-lite"/>
    </source>
</evidence>
<protein>
    <submittedName>
        <fullName evidence="3">Heterokaryon incompatibility protein-domain-containing protein</fullName>
    </submittedName>
</protein>
<dbReference type="PANTHER" id="PTHR33112:SF12">
    <property type="entry name" value="HETEROKARYON INCOMPATIBILITY DOMAIN-CONTAINING PROTEIN"/>
    <property type="match status" value="1"/>
</dbReference>
<dbReference type="EMBL" id="JAUKUD010000004">
    <property type="protein sequence ID" value="KAK0746079.1"/>
    <property type="molecule type" value="Genomic_DNA"/>
</dbReference>
<proteinExistence type="predicted"/>
<dbReference type="Pfam" id="PF06985">
    <property type="entry name" value="HET"/>
    <property type="match status" value="1"/>
</dbReference>
<keyword evidence="4" id="KW-1185">Reference proteome</keyword>
<feature type="compositionally biased region" description="Low complexity" evidence="1">
    <location>
        <begin position="1"/>
        <end position="17"/>
    </location>
</feature>
<feature type="region of interest" description="Disordered" evidence="1">
    <location>
        <begin position="1"/>
        <end position="22"/>
    </location>
</feature>
<sequence length="802" mass="89729">MSPAHSSPGSPGSPDSSVARPPWWMSTPAAASAEDQMNSLCDVCRHVNFAWLMAHNLPGTDDQEEGKIRLGSLARVRDSTSCPFCRLVMATIFTNEPGPLPDYDQVACELHTIGNVKRDGAGHVDVWLVDSHGFSVTPSAWSCSIQLAQGDGLREELYLGRIVRRDWTDLSLVKRWLPLCEQHHARWPVREEELSGVGQDALPSTFRLVDVQRKCLVPAPPAARYVALSYLWGKAPVFKLLLENRSVLERPGSFADPAVDLPGTIKDAIFLVDAMGENYLWVDSLCIIQNDDSDKISQIPCMGAIYSSAVLTVVAVAGDNAGAGLPGIRSVKRTSFQHVENVQGLSLVNAMSGAWTVMGESVWSTRGWTYQERKLSKRMLMFTQHQAYWNCEHASFQEDKCLESSVFDESLFSWHRGDRNHRFLFQHRTNFETYAREVSQYTARNISYAADGLNAFAAISQVLAPRFRGPLWCGIPTTAWDAGLLWYPRGRLKRRLDPHTGENLFPSWSWAAWDGPVVYDDDNLCVTTDPRAQWKNTELAPAERAFPDHDSANAHIRSRSLGVKEWQLHTESVDHYYTCVYFTEVDNSNTWFSSPILPPPATEAQHDKDLYLAERPPSVLHFRAWSVKFSVNGHHNKSSAFHGGSCGDMDEDHQVCRLLVFDTHGRVAGTIHVSGDHKSLTGTYEFVALSRSTLTNDDDDLSFRSGTFQRPPQDDLADIYLGDSSKPPQPSQIDKGSSSYLQNWFDDRRFNSKKPWCQYNVLLVQPTRLPAVPSAVERLGIGKIHLDAFHQAGATLKDIVLV</sequence>
<dbReference type="PANTHER" id="PTHR33112">
    <property type="entry name" value="DOMAIN PROTEIN, PUTATIVE-RELATED"/>
    <property type="match status" value="1"/>
</dbReference>
<feature type="domain" description="Heterokaryon incompatibility" evidence="2">
    <location>
        <begin position="225"/>
        <end position="372"/>
    </location>
</feature>
<evidence type="ECO:0000259" key="2">
    <source>
        <dbReference type="Pfam" id="PF06985"/>
    </source>
</evidence>
<accession>A0AA40EV84</accession>